<organism evidence="1">
    <name type="scientific">Arundo donax</name>
    <name type="common">Giant reed</name>
    <name type="synonym">Donax arundinaceus</name>
    <dbReference type="NCBI Taxonomy" id="35708"/>
    <lineage>
        <taxon>Eukaryota</taxon>
        <taxon>Viridiplantae</taxon>
        <taxon>Streptophyta</taxon>
        <taxon>Embryophyta</taxon>
        <taxon>Tracheophyta</taxon>
        <taxon>Spermatophyta</taxon>
        <taxon>Magnoliopsida</taxon>
        <taxon>Liliopsida</taxon>
        <taxon>Poales</taxon>
        <taxon>Poaceae</taxon>
        <taxon>PACMAD clade</taxon>
        <taxon>Arundinoideae</taxon>
        <taxon>Arundineae</taxon>
        <taxon>Arundo</taxon>
    </lineage>
</organism>
<dbReference type="EMBL" id="GBRH01161342">
    <property type="protein sequence ID" value="JAE36554.1"/>
    <property type="molecule type" value="Transcribed_RNA"/>
</dbReference>
<reference evidence="1" key="2">
    <citation type="journal article" date="2015" name="Data Brief">
        <title>Shoot transcriptome of the giant reed, Arundo donax.</title>
        <authorList>
            <person name="Barrero R.A."/>
            <person name="Guerrero F.D."/>
            <person name="Moolhuijzen P."/>
            <person name="Goolsby J.A."/>
            <person name="Tidwell J."/>
            <person name="Bellgard S.E."/>
            <person name="Bellgard M.I."/>
        </authorList>
    </citation>
    <scope>NUCLEOTIDE SEQUENCE</scope>
    <source>
        <tissue evidence="1">Shoot tissue taken approximately 20 cm above the soil surface</tissue>
    </source>
</reference>
<name>A0A0A9HL45_ARUDO</name>
<sequence>MYFDLLHENSNNVFILKTHPYHYIFYTFC</sequence>
<accession>A0A0A9HL45</accession>
<evidence type="ECO:0000313" key="1">
    <source>
        <dbReference type="EMBL" id="JAE36554.1"/>
    </source>
</evidence>
<protein>
    <submittedName>
        <fullName evidence="1">Uncharacterized protein</fullName>
    </submittedName>
</protein>
<dbReference type="AlphaFoldDB" id="A0A0A9HL45"/>
<proteinExistence type="predicted"/>
<reference evidence="1" key="1">
    <citation type="submission" date="2014-09" db="EMBL/GenBank/DDBJ databases">
        <authorList>
            <person name="Magalhaes I.L.F."/>
            <person name="Oliveira U."/>
            <person name="Santos F.R."/>
            <person name="Vidigal T.H.D.A."/>
            <person name="Brescovit A.D."/>
            <person name="Santos A.J."/>
        </authorList>
    </citation>
    <scope>NUCLEOTIDE SEQUENCE</scope>
    <source>
        <tissue evidence="1">Shoot tissue taken approximately 20 cm above the soil surface</tissue>
    </source>
</reference>